<sequence>MNAKTPFAVLAICMILILFTAGCTTATESEKELSKITNFEHTVSPPEKHYRADDTCYYESLVDIRNNAQKDEKNVIVRCNLINVKTGEISDTVTQYFEVINAGDHKAFTVKLNGDCDSDYSIEIEISEDKS</sequence>
<keyword evidence="2" id="KW-1185">Reference proteome</keyword>
<protein>
    <submittedName>
        <fullName evidence="1">Uncharacterized protein</fullName>
    </submittedName>
</protein>
<proteinExistence type="predicted"/>
<dbReference type="Proteomes" id="UP001301797">
    <property type="component" value="Chromosome"/>
</dbReference>
<reference evidence="1 2" key="1">
    <citation type="submission" date="2019-09" db="EMBL/GenBank/DDBJ databases">
        <title>The complete genome of Methanoplanus sp. FWC-SCC4.</title>
        <authorList>
            <person name="Chen S.-C."/>
            <person name="Zhou Y.-Z."/>
            <person name="Lai M.-C."/>
        </authorList>
    </citation>
    <scope>NUCLEOTIDE SEQUENCE [LARGE SCALE GENOMIC DNA]</scope>
    <source>
        <strain evidence="1 2">FWC-SCC4</strain>
    </source>
</reference>
<dbReference type="KEGG" id="mefw:F1737_06895"/>
<evidence type="ECO:0000313" key="1">
    <source>
        <dbReference type="EMBL" id="WOF16447.1"/>
    </source>
</evidence>
<dbReference type="AlphaFoldDB" id="A0AA97FCC1"/>
<name>A0AA97FCC1_9EURY</name>
<dbReference type="PROSITE" id="PS51257">
    <property type="entry name" value="PROKAR_LIPOPROTEIN"/>
    <property type="match status" value="1"/>
</dbReference>
<evidence type="ECO:0000313" key="2">
    <source>
        <dbReference type="Proteomes" id="UP001301797"/>
    </source>
</evidence>
<organism evidence="1 2">
    <name type="scientific">Methanochimaera problematica</name>
    <dbReference type="NCBI Taxonomy" id="2609417"/>
    <lineage>
        <taxon>Archaea</taxon>
        <taxon>Methanobacteriati</taxon>
        <taxon>Methanobacteriota</taxon>
        <taxon>Stenosarchaea group</taxon>
        <taxon>Methanomicrobia</taxon>
        <taxon>Methanomicrobiales</taxon>
        <taxon>Methanomicrobiaceae</taxon>
        <taxon>Methanochimaera</taxon>
    </lineage>
</organism>
<dbReference type="EMBL" id="CP043875">
    <property type="protein sequence ID" value="WOF16447.1"/>
    <property type="molecule type" value="Genomic_DNA"/>
</dbReference>
<accession>A0AA97FCC1</accession>
<gene>
    <name evidence="1" type="ORF">F1737_06895</name>
</gene>